<proteinExistence type="predicted"/>
<gene>
    <name evidence="2" type="ORF">GLW05_18050</name>
</gene>
<organism evidence="2 3">
    <name type="scientific">Pontibacillus yanchengensis</name>
    <dbReference type="NCBI Taxonomy" id="462910"/>
    <lineage>
        <taxon>Bacteria</taxon>
        <taxon>Bacillati</taxon>
        <taxon>Bacillota</taxon>
        <taxon>Bacilli</taxon>
        <taxon>Bacillales</taxon>
        <taxon>Bacillaceae</taxon>
        <taxon>Pontibacillus</taxon>
    </lineage>
</organism>
<dbReference type="Proteomes" id="UP000468638">
    <property type="component" value="Unassembled WGS sequence"/>
</dbReference>
<dbReference type="InterPro" id="IPR012340">
    <property type="entry name" value="NA-bd_OB-fold"/>
</dbReference>
<dbReference type="Gene3D" id="2.40.50.140">
    <property type="entry name" value="Nucleic acid-binding proteins"/>
    <property type="match status" value="1"/>
</dbReference>
<protein>
    <submittedName>
        <fullName evidence="2">S1 RNA-binding domain-containing protein</fullName>
    </submittedName>
</protein>
<dbReference type="InterPro" id="IPR003029">
    <property type="entry name" value="S1_domain"/>
</dbReference>
<reference evidence="2 3" key="1">
    <citation type="submission" date="2019-11" db="EMBL/GenBank/DDBJ databases">
        <title>Genome sequences of 17 halophilic strains isolated from different environments.</title>
        <authorList>
            <person name="Furrow R.E."/>
        </authorList>
    </citation>
    <scope>NUCLEOTIDE SEQUENCE [LARGE SCALE GENOMIC DNA]</scope>
    <source>
        <strain evidence="2 3">22514_16_FS</strain>
    </source>
</reference>
<evidence type="ECO:0000259" key="1">
    <source>
        <dbReference type="PROSITE" id="PS50126"/>
    </source>
</evidence>
<dbReference type="Pfam" id="PF00575">
    <property type="entry name" value="S1"/>
    <property type="match status" value="1"/>
</dbReference>
<dbReference type="EMBL" id="WMEQ01000017">
    <property type="protein sequence ID" value="MYL35486.1"/>
    <property type="molecule type" value="Genomic_DNA"/>
</dbReference>
<dbReference type="AlphaFoldDB" id="A0A6I5A567"/>
<evidence type="ECO:0000313" key="3">
    <source>
        <dbReference type="Proteomes" id="UP000468638"/>
    </source>
</evidence>
<dbReference type="OrthoDB" id="2834486at2"/>
<name>A0A6I5A567_9BACI</name>
<dbReference type="SUPFAM" id="SSF50249">
    <property type="entry name" value="Nucleic acid-binding proteins"/>
    <property type="match status" value="1"/>
</dbReference>
<accession>A0A6I5A567</accession>
<dbReference type="GO" id="GO:0003676">
    <property type="term" value="F:nucleic acid binding"/>
    <property type="evidence" value="ECO:0007669"/>
    <property type="project" value="InterPro"/>
</dbReference>
<evidence type="ECO:0000313" key="2">
    <source>
        <dbReference type="EMBL" id="MYL35486.1"/>
    </source>
</evidence>
<dbReference type="SMART" id="SM00316">
    <property type="entry name" value="S1"/>
    <property type="match status" value="1"/>
</dbReference>
<comment type="caution">
    <text evidence="2">The sequence shown here is derived from an EMBL/GenBank/DDBJ whole genome shotgun (WGS) entry which is preliminary data.</text>
</comment>
<sequence length="293" mass="33163">MNNVLLEMLRESAARKWVQYGEVETIRDVTVGNQKEKLIIINYQGEFVYCKEEDFEERKLGSYQGFMQTRVPFTVKDITEDENGSVITVSRIEGLKKVAEQFIQSVREGDVVKGTVTGVDDNGLVFLEVNGYPCIIPPGQWSIERPPNLKETTPIGTVVEAKVLTVDALENKQKTSVSHRVRLSRRDLQINELEERWKNIDAYYKPNDNVSVKITGQAVGHNSYFCELPNGISIIGNLTSPLRDKYNDYLPPGVKATGVIKFLDKDNRRGKMIIRKVEANHANILQNQTFGAL</sequence>
<dbReference type="RefSeq" id="WP_160850443.1">
    <property type="nucleotide sequence ID" value="NZ_WMEQ01000017.1"/>
</dbReference>
<feature type="domain" description="S1 motif" evidence="1">
    <location>
        <begin position="109"/>
        <end position="186"/>
    </location>
</feature>
<dbReference type="PROSITE" id="PS50126">
    <property type="entry name" value="S1"/>
    <property type="match status" value="1"/>
</dbReference>